<organism evidence="1 2">
    <name type="scientific">Dallia pectoralis</name>
    <name type="common">Alaska blackfish</name>
    <dbReference type="NCBI Taxonomy" id="75939"/>
    <lineage>
        <taxon>Eukaryota</taxon>
        <taxon>Metazoa</taxon>
        <taxon>Chordata</taxon>
        <taxon>Craniata</taxon>
        <taxon>Vertebrata</taxon>
        <taxon>Euteleostomi</taxon>
        <taxon>Actinopterygii</taxon>
        <taxon>Neopterygii</taxon>
        <taxon>Teleostei</taxon>
        <taxon>Protacanthopterygii</taxon>
        <taxon>Esociformes</taxon>
        <taxon>Umbridae</taxon>
        <taxon>Dallia</taxon>
    </lineage>
</organism>
<protein>
    <submittedName>
        <fullName evidence="1">Uncharacterized protein</fullName>
    </submittedName>
</protein>
<gene>
    <name evidence="1" type="ORF">DPEC_G00220260</name>
</gene>
<accession>A0ACC2G380</accession>
<dbReference type="Proteomes" id="UP001157502">
    <property type="component" value="Chromosome 18"/>
</dbReference>
<comment type="caution">
    <text evidence="1">The sequence shown here is derived from an EMBL/GenBank/DDBJ whole genome shotgun (WGS) entry which is preliminary data.</text>
</comment>
<evidence type="ECO:0000313" key="2">
    <source>
        <dbReference type="Proteomes" id="UP001157502"/>
    </source>
</evidence>
<sequence>MWSSPRTLITVAMTYEAVSSDAMLLPDGPMSSGRWASSRRTAAPGSAAPFPQAEQHAVLASCTFDWNRPHHGPGQAPATVAKYLPPRLRLPVRRDQFKWGWQ</sequence>
<dbReference type="EMBL" id="CM055745">
    <property type="protein sequence ID" value="KAJ7998213.1"/>
    <property type="molecule type" value="Genomic_DNA"/>
</dbReference>
<name>A0ACC2G380_DALPE</name>
<evidence type="ECO:0000313" key="1">
    <source>
        <dbReference type="EMBL" id="KAJ7998213.1"/>
    </source>
</evidence>
<reference evidence="1" key="1">
    <citation type="submission" date="2021-05" db="EMBL/GenBank/DDBJ databases">
        <authorList>
            <person name="Pan Q."/>
            <person name="Jouanno E."/>
            <person name="Zahm M."/>
            <person name="Klopp C."/>
            <person name="Cabau C."/>
            <person name="Louis A."/>
            <person name="Berthelot C."/>
            <person name="Parey E."/>
            <person name="Roest Crollius H."/>
            <person name="Montfort J."/>
            <person name="Robinson-Rechavi M."/>
            <person name="Bouchez O."/>
            <person name="Lampietro C."/>
            <person name="Lopez Roques C."/>
            <person name="Donnadieu C."/>
            <person name="Postlethwait J."/>
            <person name="Bobe J."/>
            <person name="Dillon D."/>
            <person name="Chandos A."/>
            <person name="von Hippel F."/>
            <person name="Guiguen Y."/>
        </authorList>
    </citation>
    <scope>NUCLEOTIDE SEQUENCE</scope>
    <source>
        <strain evidence="1">YG-Jan2019</strain>
    </source>
</reference>
<proteinExistence type="predicted"/>
<keyword evidence="2" id="KW-1185">Reference proteome</keyword>